<dbReference type="RefSeq" id="WP_069296379.1">
    <property type="nucleotide sequence ID" value="NZ_MCRI01000022.1"/>
</dbReference>
<keyword evidence="3" id="KW-1185">Reference proteome</keyword>
<dbReference type="Proteomes" id="UP000094379">
    <property type="component" value="Unassembled WGS sequence"/>
</dbReference>
<comment type="caution">
    <text evidence="2">The sequence shown here is derived from an EMBL/GenBank/DDBJ whole genome shotgun (WGS) entry which is preliminary data.</text>
</comment>
<feature type="transmembrane region" description="Helical" evidence="1">
    <location>
        <begin position="50"/>
        <end position="70"/>
    </location>
</feature>
<reference evidence="2 3" key="1">
    <citation type="submission" date="2016-07" db="EMBL/GenBank/DDBJ databases">
        <title>Draft Genome Sequence of Methylophaga muralis Bur 1.</title>
        <authorList>
            <person name="Vasilenko O.V."/>
            <person name="Doronina N.V."/>
            <person name="Shmareva M.N."/>
            <person name="Tarlachkov S.V."/>
            <person name="Mustakhimov I."/>
            <person name="Trotsenko Y.A."/>
        </authorList>
    </citation>
    <scope>NUCLEOTIDE SEQUENCE [LARGE SCALE GENOMIC DNA]</scope>
    <source>
        <strain evidence="2 3">Bur 1</strain>
    </source>
</reference>
<evidence type="ECO:0000313" key="2">
    <source>
        <dbReference type="EMBL" id="ODN66305.1"/>
    </source>
</evidence>
<feature type="transmembrane region" description="Helical" evidence="1">
    <location>
        <begin position="76"/>
        <end position="93"/>
    </location>
</feature>
<name>A0A1E3GQU5_9GAMM</name>
<keyword evidence="1" id="KW-0812">Transmembrane</keyword>
<evidence type="ECO:0000256" key="1">
    <source>
        <dbReference type="SAM" id="Phobius"/>
    </source>
</evidence>
<proteinExistence type="predicted"/>
<evidence type="ECO:0000313" key="3">
    <source>
        <dbReference type="Proteomes" id="UP000094379"/>
    </source>
</evidence>
<keyword evidence="1" id="KW-0472">Membrane</keyword>
<sequence>MALIETGDDISSIKLIYIFNLVGSLIYPMLIMGALVAYEKKPKAADWLQSHYLFQINGFFISLILLMVSWGLLWMGNLYGLAVMVVWIVWNISRSVKGLKTLKAQQPIANPKSWLLG</sequence>
<gene>
    <name evidence="2" type="ORF">A9E74_01953</name>
</gene>
<protein>
    <submittedName>
        <fullName evidence="2">Uncharacterized protein</fullName>
    </submittedName>
</protein>
<dbReference type="EMBL" id="MCRI01000022">
    <property type="protein sequence ID" value="ODN66305.1"/>
    <property type="molecule type" value="Genomic_DNA"/>
</dbReference>
<dbReference type="STRING" id="291169.A9E74_01953"/>
<keyword evidence="1" id="KW-1133">Transmembrane helix</keyword>
<organism evidence="2 3">
    <name type="scientific">Methylophaga muralis</name>
    <dbReference type="NCBI Taxonomy" id="291169"/>
    <lineage>
        <taxon>Bacteria</taxon>
        <taxon>Pseudomonadati</taxon>
        <taxon>Pseudomonadota</taxon>
        <taxon>Gammaproteobacteria</taxon>
        <taxon>Thiotrichales</taxon>
        <taxon>Piscirickettsiaceae</taxon>
        <taxon>Methylophaga</taxon>
    </lineage>
</organism>
<dbReference type="AlphaFoldDB" id="A0A1E3GQU5"/>
<feature type="transmembrane region" description="Helical" evidence="1">
    <location>
        <begin position="15"/>
        <end position="38"/>
    </location>
</feature>
<accession>A0A1E3GQU5</accession>